<dbReference type="PANTHER" id="PTHR37307:SF1">
    <property type="entry name" value="CELL DIVISION PROTEIN WHIA-RELATED"/>
    <property type="match status" value="1"/>
</dbReference>
<feature type="domain" description="Sporulation transcription regulator WhiA N-terminal" evidence="6">
    <location>
        <begin position="18"/>
        <end position="102"/>
    </location>
</feature>
<evidence type="ECO:0000256" key="1">
    <source>
        <dbReference type="ARBA" id="ARBA00022618"/>
    </source>
</evidence>
<gene>
    <name evidence="4 8" type="primary">whiA</name>
    <name evidence="8" type="ORF">H2C83_13290</name>
</gene>
<dbReference type="GO" id="GO:0043937">
    <property type="term" value="P:regulation of sporulation"/>
    <property type="evidence" value="ECO:0007669"/>
    <property type="project" value="InterPro"/>
</dbReference>
<dbReference type="PANTHER" id="PTHR37307">
    <property type="entry name" value="CELL DIVISION PROTEIN WHIA-RELATED"/>
    <property type="match status" value="1"/>
</dbReference>
<accession>A0A7W2AT97</accession>
<evidence type="ECO:0000259" key="5">
    <source>
        <dbReference type="Pfam" id="PF02650"/>
    </source>
</evidence>
<evidence type="ECO:0000256" key="2">
    <source>
        <dbReference type="ARBA" id="ARBA00023125"/>
    </source>
</evidence>
<dbReference type="GO" id="GO:0003677">
    <property type="term" value="F:DNA binding"/>
    <property type="evidence" value="ECO:0007669"/>
    <property type="project" value="UniProtKB-UniRule"/>
</dbReference>
<dbReference type="InterPro" id="IPR027434">
    <property type="entry name" value="Homing_endonucl"/>
</dbReference>
<dbReference type="AlphaFoldDB" id="A0A7W2AT97"/>
<keyword evidence="9" id="KW-1185">Reference proteome</keyword>
<keyword evidence="1 4" id="KW-0132">Cell division</keyword>
<evidence type="ECO:0000259" key="7">
    <source>
        <dbReference type="Pfam" id="PF14527"/>
    </source>
</evidence>
<feature type="domain" description="WhiA LAGLIDADG-like" evidence="7">
    <location>
        <begin position="126"/>
        <end position="218"/>
    </location>
</feature>
<feature type="domain" description="Sporulation regulator WhiA C-terminal" evidence="5">
    <location>
        <begin position="221"/>
        <end position="305"/>
    </location>
</feature>
<evidence type="ECO:0000256" key="3">
    <source>
        <dbReference type="ARBA" id="ARBA00023306"/>
    </source>
</evidence>
<dbReference type="Proteomes" id="UP000538292">
    <property type="component" value="Unassembled WGS sequence"/>
</dbReference>
<dbReference type="GO" id="GO:0051301">
    <property type="term" value="P:cell division"/>
    <property type="evidence" value="ECO:0007669"/>
    <property type="project" value="UniProtKB-UniRule"/>
</dbReference>
<evidence type="ECO:0000313" key="9">
    <source>
        <dbReference type="Proteomes" id="UP000538292"/>
    </source>
</evidence>
<name>A0A7W2AT97_9BACL</name>
<sequence length="317" mass="36387">MSFTATIKKELTRLDSESCCKKAELSALVRINGTVHIRKKSFMIDIVTENPSTARYIFSLVKNLYQVQPEVLVRKKVRLKKNNVYMIRLASNANRILEDLYIMKGNSWERIEGIAPELIKRPCCKRAYLRGAFLASGSVNNPDSASYHLEIVSTYHDHSQSLCQLMNRFYLHAKVIERKKGFVVYIKEGDKIGEFLNIIGAHPSLLKFENVRIMKDMRNSVNRLVNCETANLNKTIQAAMRQIKNIQRIDQEIGLEHLPDRLREVAETRLKYPEANLAELGQLLPSGKVSKSAINHRLRKLEEIAKKFSADNETKED</sequence>
<dbReference type="Pfam" id="PF02650">
    <property type="entry name" value="HTH_WhiA"/>
    <property type="match status" value="1"/>
</dbReference>
<evidence type="ECO:0000313" key="8">
    <source>
        <dbReference type="EMBL" id="MBA4603276.1"/>
    </source>
</evidence>
<dbReference type="RefSeq" id="WP_181741645.1">
    <property type="nucleotide sequence ID" value="NZ_JACEOL010000043.1"/>
</dbReference>
<keyword evidence="3 4" id="KW-0131">Cell cycle</keyword>
<dbReference type="Pfam" id="PF10298">
    <property type="entry name" value="WhiA_N"/>
    <property type="match status" value="1"/>
</dbReference>
<dbReference type="InterPro" id="IPR023054">
    <property type="entry name" value="Sporulation_regulator_WhiA_C"/>
</dbReference>
<comment type="caution">
    <text evidence="8">The sequence shown here is derived from an EMBL/GenBank/DDBJ whole genome shotgun (WGS) entry which is preliminary data.</text>
</comment>
<reference evidence="8 9" key="1">
    <citation type="submission" date="2020-07" db="EMBL/GenBank/DDBJ databases">
        <title>Thermoactinomyces phylogeny.</title>
        <authorList>
            <person name="Dunlap C."/>
        </authorList>
    </citation>
    <scope>NUCLEOTIDE SEQUENCE [LARGE SCALE GENOMIC DNA]</scope>
    <source>
        <strain evidence="8 9">AMNI-1</strain>
    </source>
</reference>
<dbReference type="InterPro" id="IPR018478">
    <property type="entry name" value="Sporu_reg_WhiA_N_dom"/>
</dbReference>
<dbReference type="HAMAP" id="MF_01420">
    <property type="entry name" value="HTH_type_WhiA"/>
    <property type="match status" value="1"/>
</dbReference>
<dbReference type="EMBL" id="JACEOL010000043">
    <property type="protein sequence ID" value="MBA4603276.1"/>
    <property type="molecule type" value="Genomic_DNA"/>
</dbReference>
<evidence type="ECO:0000256" key="4">
    <source>
        <dbReference type="HAMAP-Rule" id="MF_01420"/>
    </source>
</evidence>
<organism evidence="8 9">
    <name type="scientific">Thermoactinomyces mirandus</name>
    <dbReference type="NCBI Taxonomy" id="2756294"/>
    <lineage>
        <taxon>Bacteria</taxon>
        <taxon>Bacillati</taxon>
        <taxon>Bacillota</taxon>
        <taxon>Bacilli</taxon>
        <taxon>Bacillales</taxon>
        <taxon>Thermoactinomycetaceae</taxon>
        <taxon>Thermoactinomyces</taxon>
    </lineage>
</organism>
<dbReference type="InterPro" id="IPR039518">
    <property type="entry name" value="WhiA_LAGLIDADG_dom"/>
</dbReference>
<keyword evidence="2 4" id="KW-0238">DNA-binding</keyword>
<dbReference type="NCBIfam" id="TIGR00647">
    <property type="entry name" value="DNA_bind_WhiA"/>
    <property type="match status" value="1"/>
</dbReference>
<comment type="similarity">
    <text evidence="4">Belongs to the WhiA family.</text>
</comment>
<dbReference type="Pfam" id="PF14527">
    <property type="entry name" value="LAGLIDADG_WhiA"/>
    <property type="match status" value="1"/>
</dbReference>
<evidence type="ECO:0000259" key="6">
    <source>
        <dbReference type="Pfam" id="PF10298"/>
    </source>
</evidence>
<comment type="function">
    <text evidence="4">Involved in cell division and chromosome segregation.</text>
</comment>
<dbReference type="InterPro" id="IPR003802">
    <property type="entry name" value="Sporulation_regulator_WhiA"/>
</dbReference>
<protein>
    <recommendedName>
        <fullName evidence="4">Probable cell division protein WhiA</fullName>
    </recommendedName>
</protein>
<dbReference type="SUPFAM" id="SSF55608">
    <property type="entry name" value="Homing endonucleases"/>
    <property type="match status" value="1"/>
</dbReference>
<dbReference type="Gene3D" id="3.10.28.10">
    <property type="entry name" value="Homing endonucleases"/>
    <property type="match status" value="1"/>
</dbReference>
<proteinExistence type="inferred from homology"/>